<dbReference type="Pfam" id="PF00440">
    <property type="entry name" value="TetR_N"/>
    <property type="match status" value="1"/>
</dbReference>
<dbReference type="PRINTS" id="PR00455">
    <property type="entry name" value="HTHTETR"/>
</dbReference>
<evidence type="ECO:0000256" key="1">
    <source>
        <dbReference type="ARBA" id="ARBA00023015"/>
    </source>
</evidence>
<feature type="DNA-binding region" description="H-T-H motif" evidence="4">
    <location>
        <begin position="34"/>
        <end position="53"/>
    </location>
</feature>
<dbReference type="AlphaFoldDB" id="A0AAW8EUL1"/>
<organism evidence="6 7">
    <name type="scientific">Microbacterium natoriense</name>
    <dbReference type="NCBI Taxonomy" id="284570"/>
    <lineage>
        <taxon>Bacteria</taxon>
        <taxon>Bacillati</taxon>
        <taxon>Actinomycetota</taxon>
        <taxon>Actinomycetes</taxon>
        <taxon>Micrococcales</taxon>
        <taxon>Microbacteriaceae</taxon>
        <taxon>Microbacterium</taxon>
    </lineage>
</organism>
<keyword evidence="1" id="KW-0805">Transcription regulation</keyword>
<gene>
    <name evidence="6" type="ORF">QFZ53_000731</name>
</gene>
<dbReference type="SUPFAM" id="SSF48498">
    <property type="entry name" value="Tetracyclin repressor-like, C-terminal domain"/>
    <property type="match status" value="1"/>
</dbReference>
<evidence type="ECO:0000313" key="6">
    <source>
        <dbReference type="EMBL" id="MDQ0646535.1"/>
    </source>
</evidence>
<sequence>MTRRGQYAKGAAKREEILSVALDVVAEFGCRSASNREIARRVGLTQPGLMHYFGSREELYMAVLRARDARDIAEHWVDKPNFEGFLDVIEHNTRVPGLVQLYVEFSAEASIGKHPAHEYFVERYEWVRDLSVQSVRTAQESGEFGQNVDAELIADIIVAAADGLQQQWLLDRSIDMVARLRAVWNGVAALSHLGSVDGGPSDGGPSDGGPSGG</sequence>
<dbReference type="PROSITE" id="PS50977">
    <property type="entry name" value="HTH_TETR_2"/>
    <property type="match status" value="1"/>
</dbReference>
<dbReference type="Proteomes" id="UP001244427">
    <property type="component" value="Unassembled WGS sequence"/>
</dbReference>
<dbReference type="InterPro" id="IPR001647">
    <property type="entry name" value="HTH_TetR"/>
</dbReference>
<dbReference type="InterPro" id="IPR009057">
    <property type="entry name" value="Homeodomain-like_sf"/>
</dbReference>
<dbReference type="InterPro" id="IPR050109">
    <property type="entry name" value="HTH-type_TetR-like_transc_reg"/>
</dbReference>
<dbReference type="EMBL" id="JAUSXV010000001">
    <property type="protein sequence ID" value="MDQ0646535.1"/>
    <property type="molecule type" value="Genomic_DNA"/>
</dbReference>
<evidence type="ECO:0000259" key="5">
    <source>
        <dbReference type="PROSITE" id="PS50977"/>
    </source>
</evidence>
<reference evidence="6 7" key="1">
    <citation type="submission" date="2023-07" db="EMBL/GenBank/DDBJ databases">
        <title>Comparative genomics of wheat-associated soil bacteria to identify genetic determinants of phenazine resistance.</title>
        <authorList>
            <person name="Mouncey N."/>
        </authorList>
    </citation>
    <scope>NUCLEOTIDE SEQUENCE [LARGE SCALE GENOMIC DNA]</scope>
    <source>
        <strain evidence="6 7">W4I9-1</strain>
    </source>
</reference>
<keyword evidence="3" id="KW-0804">Transcription</keyword>
<dbReference type="GO" id="GO:0000976">
    <property type="term" value="F:transcription cis-regulatory region binding"/>
    <property type="evidence" value="ECO:0007669"/>
    <property type="project" value="TreeGrafter"/>
</dbReference>
<evidence type="ECO:0000256" key="3">
    <source>
        <dbReference type="ARBA" id="ARBA00023163"/>
    </source>
</evidence>
<proteinExistence type="predicted"/>
<dbReference type="GO" id="GO:0003700">
    <property type="term" value="F:DNA-binding transcription factor activity"/>
    <property type="evidence" value="ECO:0007669"/>
    <property type="project" value="TreeGrafter"/>
</dbReference>
<protein>
    <submittedName>
        <fullName evidence="6">AcrR family transcriptional regulator</fullName>
    </submittedName>
</protein>
<dbReference type="Gene3D" id="1.10.10.60">
    <property type="entry name" value="Homeodomain-like"/>
    <property type="match status" value="1"/>
</dbReference>
<keyword evidence="7" id="KW-1185">Reference proteome</keyword>
<dbReference type="RefSeq" id="WP_307293624.1">
    <property type="nucleotide sequence ID" value="NZ_JAUSXV010000001.1"/>
</dbReference>
<evidence type="ECO:0000256" key="4">
    <source>
        <dbReference type="PROSITE-ProRule" id="PRU00335"/>
    </source>
</evidence>
<dbReference type="InterPro" id="IPR036271">
    <property type="entry name" value="Tet_transcr_reg_TetR-rel_C_sf"/>
</dbReference>
<name>A0AAW8EUL1_9MICO</name>
<dbReference type="PANTHER" id="PTHR30055">
    <property type="entry name" value="HTH-TYPE TRANSCRIPTIONAL REGULATOR RUTR"/>
    <property type="match status" value="1"/>
</dbReference>
<dbReference type="Gene3D" id="1.10.357.10">
    <property type="entry name" value="Tetracycline Repressor, domain 2"/>
    <property type="match status" value="1"/>
</dbReference>
<dbReference type="SUPFAM" id="SSF46689">
    <property type="entry name" value="Homeodomain-like"/>
    <property type="match status" value="1"/>
</dbReference>
<evidence type="ECO:0000313" key="7">
    <source>
        <dbReference type="Proteomes" id="UP001244427"/>
    </source>
</evidence>
<keyword evidence="2 4" id="KW-0238">DNA-binding</keyword>
<feature type="domain" description="HTH tetR-type" evidence="5">
    <location>
        <begin position="11"/>
        <end position="71"/>
    </location>
</feature>
<dbReference type="PANTHER" id="PTHR30055:SF234">
    <property type="entry name" value="HTH-TYPE TRANSCRIPTIONAL REGULATOR BETI"/>
    <property type="match status" value="1"/>
</dbReference>
<comment type="caution">
    <text evidence="6">The sequence shown here is derived from an EMBL/GenBank/DDBJ whole genome shotgun (WGS) entry which is preliminary data.</text>
</comment>
<evidence type="ECO:0000256" key="2">
    <source>
        <dbReference type="ARBA" id="ARBA00023125"/>
    </source>
</evidence>
<accession>A0AAW8EUL1</accession>